<dbReference type="GO" id="GO:0050545">
    <property type="term" value="F:sulfopyruvate decarboxylase activity"/>
    <property type="evidence" value="ECO:0007669"/>
    <property type="project" value="TreeGrafter"/>
</dbReference>
<evidence type="ECO:0000256" key="1">
    <source>
        <dbReference type="ARBA" id="ARBA00001946"/>
    </source>
</evidence>
<sequence length="253" mass="26714">MPDEIRTCLLPVLSQPEDFSGSTAVILDILRASSTITTALHSGAAAVIPCQEIEEAQELAGELSEAFDSGVLLGGERMGVMIDGFDLDNSPARYSADVVAGKQIVFTTSNGTRALKRAIQADRILIGSFLNLAAVVKELSQSSGVVYLVCAGTDGAITGEDCLCAGAIAAGLQEITNEKLTLDDATRMVVDYYQAQISNPGGLLTAMRASQGGRNLIQRGFEEDIRLCSERNCYAVLAEYCHESGNIRLSSAG</sequence>
<dbReference type="AlphaFoldDB" id="A0A3D3RFK0"/>
<accession>A0A3D3RFK0</accession>
<dbReference type="Gene3D" id="3.90.1560.10">
    <property type="entry name" value="ComB-like"/>
    <property type="match status" value="1"/>
</dbReference>
<comment type="catalytic activity">
    <reaction evidence="7 8">
        <text>(2R)-O-phospho-3-sulfolactate + H2O = (2R)-3-sulfolactate + phosphate</text>
        <dbReference type="Rhea" id="RHEA:23416"/>
        <dbReference type="ChEBI" id="CHEBI:15377"/>
        <dbReference type="ChEBI" id="CHEBI:15597"/>
        <dbReference type="ChEBI" id="CHEBI:43474"/>
        <dbReference type="ChEBI" id="CHEBI:58738"/>
        <dbReference type="EC" id="3.1.3.71"/>
    </reaction>
</comment>
<dbReference type="SUPFAM" id="SSF142823">
    <property type="entry name" value="ComB-like"/>
    <property type="match status" value="1"/>
</dbReference>
<comment type="caution">
    <text evidence="9">The sequence shown here is derived from an EMBL/GenBank/DDBJ whole genome shotgun (WGS) entry which is preliminary data.</text>
</comment>
<dbReference type="EC" id="3.1.3.71" evidence="3 8"/>
<dbReference type="GO" id="GO:0050532">
    <property type="term" value="F:2-phosphosulfolactate phosphatase activity"/>
    <property type="evidence" value="ECO:0007669"/>
    <property type="project" value="UniProtKB-UniRule"/>
</dbReference>
<proteinExistence type="inferred from homology"/>
<evidence type="ECO:0000313" key="10">
    <source>
        <dbReference type="Proteomes" id="UP000263642"/>
    </source>
</evidence>
<evidence type="ECO:0000256" key="6">
    <source>
        <dbReference type="ARBA" id="ARBA00022842"/>
    </source>
</evidence>
<dbReference type="Pfam" id="PF04029">
    <property type="entry name" value="2-ph_phosp"/>
    <property type="match status" value="1"/>
</dbReference>
<dbReference type="GO" id="GO:0000287">
    <property type="term" value="F:magnesium ion binding"/>
    <property type="evidence" value="ECO:0007669"/>
    <property type="project" value="UniProtKB-UniRule"/>
</dbReference>
<protein>
    <recommendedName>
        <fullName evidence="4 8">Probable 2-phosphosulfolactate phosphatase</fullName>
        <ecNumber evidence="3 8">3.1.3.71</ecNumber>
    </recommendedName>
</protein>
<gene>
    <name evidence="8" type="primary">comB</name>
    <name evidence="9" type="ORF">DIT97_32040</name>
</gene>
<dbReference type="PANTHER" id="PTHR37311:SF1">
    <property type="entry name" value="2-PHOSPHOSULFOLACTATE PHOSPHATASE-RELATED"/>
    <property type="match status" value="1"/>
</dbReference>
<dbReference type="HAMAP" id="MF_00490">
    <property type="entry name" value="ComB"/>
    <property type="match status" value="1"/>
</dbReference>
<dbReference type="Proteomes" id="UP000263642">
    <property type="component" value="Unassembled WGS sequence"/>
</dbReference>
<dbReference type="InterPro" id="IPR036702">
    <property type="entry name" value="ComB-like_sf"/>
</dbReference>
<keyword evidence="5 8" id="KW-0378">Hydrolase</keyword>
<evidence type="ECO:0000256" key="2">
    <source>
        <dbReference type="ARBA" id="ARBA00009997"/>
    </source>
</evidence>
<dbReference type="InterPro" id="IPR005238">
    <property type="entry name" value="ComB-like"/>
</dbReference>
<comment type="similarity">
    <text evidence="2 8">Belongs to the ComB family.</text>
</comment>
<evidence type="ECO:0000256" key="7">
    <source>
        <dbReference type="ARBA" id="ARBA00033711"/>
    </source>
</evidence>
<evidence type="ECO:0000313" key="9">
    <source>
        <dbReference type="EMBL" id="HCO27406.1"/>
    </source>
</evidence>
<dbReference type="EMBL" id="DQAY01000197">
    <property type="protein sequence ID" value="HCO27406.1"/>
    <property type="molecule type" value="Genomic_DNA"/>
</dbReference>
<comment type="cofactor">
    <cofactor evidence="1 8">
        <name>Mg(2+)</name>
        <dbReference type="ChEBI" id="CHEBI:18420"/>
    </cofactor>
</comment>
<evidence type="ECO:0000256" key="8">
    <source>
        <dbReference type="HAMAP-Rule" id="MF_00490"/>
    </source>
</evidence>
<keyword evidence="6 8" id="KW-0460">Magnesium</keyword>
<dbReference type="FunFam" id="3.90.1560.10:FF:000001">
    <property type="entry name" value="Probable 2-phosphosulfolactate phosphatase"/>
    <property type="match status" value="1"/>
</dbReference>
<organism evidence="9 10">
    <name type="scientific">Gimesia maris</name>
    <dbReference type="NCBI Taxonomy" id="122"/>
    <lineage>
        <taxon>Bacteria</taxon>
        <taxon>Pseudomonadati</taxon>
        <taxon>Planctomycetota</taxon>
        <taxon>Planctomycetia</taxon>
        <taxon>Planctomycetales</taxon>
        <taxon>Planctomycetaceae</taxon>
        <taxon>Gimesia</taxon>
    </lineage>
</organism>
<evidence type="ECO:0000256" key="5">
    <source>
        <dbReference type="ARBA" id="ARBA00022801"/>
    </source>
</evidence>
<dbReference type="PANTHER" id="PTHR37311">
    <property type="entry name" value="2-PHOSPHOSULFOLACTATE PHOSPHATASE-RELATED"/>
    <property type="match status" value="1"/>
</dbReference>
<evidence type="ECO:0000256" key="3">
    <source>
        <dbReference type="ARBA" id="ARBA00012953"/>
    </source>
</evidence>
<name>A0A3D3RFK0_9PLAN</name>
<evidence type="ECO:0000256" key="4">
    <source>
        <dbReference type="ARBA" id="ARBA00021948"/>
    </source>
</evidence>
<reference evidence="9 10" key="1">
    <citation type="journal article" date="2018" name="Nat. Biotechnol.">
        <title>A standardized bacterial taxonomy based on genome phylogeny substantially revises the tree of life.</title>
        <authorList>
            <person name="Parks D.H."/>
            <person name="Chuvochina M."/>
            <person name="Waite D.W."/>
            <person name="Rinke C."/>
            <person name="Skarshewski A."/>
            <person name="Chaumeil P.A."/>
            <person name="Hugenholtz P."/>
        </authorList>
    </citation>
    <scope>NUCLEOTIDE SEQUENCE [LARGE SCALE GENOMIC DNA]</scope>
    <source>
        <strain evidence="9">UBA9375</strain>
    </source>
</reference>